<comment type="caution">
    <text evidence="2">The sequence shown here is derived from an EMBL/GenBank/DDBJ whole genome shotgun (WGS) entry which is preliminary data.</text>
</comment>
<evidence type="ECO:0000313" key="3">
    <source>
        <dbReference type="Proteomes" id="UP001187415"/>
    </source>
</evidence>
<reference evidence="2" key="1">
    <citation type="submission" date="2023-07" db="EMBL/GenBank/DDBJ databases">
        <title>Chromosome-level Genome Assembly of Striped Snakehead (Channa striata).</title>
        <authorList>
            <person name="Liu H."/>
        </authorList>
    </citation>
    <scope>NUCLEOTIDE SEQUENCE</scope>
    <source>
        <strain evidence="2">Gz</strain>
        <tissue evidence="2">Muscle</tissue>
    </source>
</reference>
<keyword evidence="3" id="KW-1185">Reference proteome</keyword>
<organism evidence="2 3">
    <name type="scientific">Channa striata</name>
    <name type="common">Snakehead murrel</name>
    <name type="synonym">Ophicephalus striatus</name>
    <dbReference type="NCBI Taxonomy" id="64152"/>
    <lineage>
        <taxon>Eukaryota</taxon>
        <taxon>Metazoa</taxon>
        <taxon>Chordata</taxon>
        <taxon>Craniata</taxon>
        <taxon>Vertebrata</taxon>
        <taxon>Euteleostomi</taxon>
        <taxon>Actinopterygii</taxon>
        <taxon>Neopterygii</taxon>
        <taxon>Teleostei</taxon>
        <taxon>Neoteleostei</taxon>
        <taxon>Acanthomorphata</taxon>
        <taxon>Anabantaria</taxon>
        <taxon>Anabantiformes</taxon>
        <taxon>Channoidei</taxon>
        <taxon>Channidae</taxon>
        <taxon>Channa</taxon>
    </lineage>
</organism>
<feature type="region of interest" description="Disordered" evidence="1">
    <location>
        <begin position="112"/>
        <end position="139"/>
    </location>
</feature>
<dbReference type="AlphaFoldDB" id="A0AA88SU59"/>
<gene>
    <name evidence="2" type="ORF">Q5P01_008567</name>
</gene>
<proteinExistence type="predicted"/>
<evidence type="ECO:0000256" key="1">
    <source>
        <dbReference type="SAM" id="MobiDB-lite"/>
    </source>
</evidence>
<name>A0AA88SU59_CHASR</name>
<sequence>MDEQSAAGGQHDDRYVRNHRERNAFRVPACKDPSDIFKRLKMSRFKSEHTAPLNAALIITKAEFWSSTESTARKSSFKKNFLTNTYCELQSHLALGPSEKPRLNPFPVARLRQQHARQRKDKGAAAERSLSAPSEKRQKENTSRDDLCIYTLTAQIWKHSQRQICVMDFLLSIRIPMLCLASFTPTVPPSFPTSLCSAVVNLEGEVDLAGQAFPAAQCRDLLIGPSAFLADLAESRRANWPFRFTWKGEEGFREE</sequence>
<evidence type="ECO:0000313" key="2">
    <source>
        <dbReference type="EMBL" id="KAK2848733.1"/>
    </source>
</evidence>
<protein>
    <submittedName>
        <fullName evidence="2">Uncharacterized protein</fullName>
    </submittedName>
</protein>
<accession>A0AA88SU59</accession>
<dbReference type="Proteomes" id="UP001187415">
    <property type="component" value="Unassembled WGS sequence"/>
</dbReference>
<dbReference type="EMBL" id="JAUPFM010000006">
    <property type="protein sequence ID" value="KAK2848733.1"/>
    <property type="molecule type" value="Genomic_DNA"/>
</dbReference>